<reference evidence="5 6" key="1">
    <citation type="submission" date="2024-01" db="EMBL/GenBank/DDBJ databases">
        <title>Complete genome of Cladobotryum mycophilum ATHUM6906.</title>
        <authorList>
            <person name="Christinaki A.C."/>
            <person name="Myridakis A.I."/>
            <person name="Kouvelis V.N."/>
        </authorList>
    </citation>
    <scope>NUCLEOTIDE SEQUENCE [LARGE SCALE GENOMIC DNA]</scope>
    <source>
        <strain evidence="5 6">ATHUM6906</strain>
    </source>
</reference>
<dbReference type="Proteomes" id="UP001338125">
    <property type="component" value="Unassembled WGS sequence"/>
</dbReference>
<dbReference type="InterPro" id="IPR000504">
    <property type="entry name" value="RRM_dom"/>
</dbReference>
<feature type="compositionally biased region" description="Low complexity" evidence="3">
    <location>
        <begin position="354"/>
        <end position="365"/>
    </location>
</feature>
<dbReference type="InterPro" id="IPR012677">
    <property type="entry name" value="Nucleotide-bd_a/b_plait_sf"/>
</dbReference>
<comment type="caution">
    <text evidence="5">The sequence shown here is derived from an EMBL/GenBank/DDBJ whole genome shotgun (WGS) entry which is preliminary data.</text>
</comment>
<feature type="region of interest" description="Disordered" evidence="3">
    <location>
        <begin position="443"/>
        <end position="462"/>
    </location>
</feature>
<protein>
    <submittedName>
        <fullName evidence="5">Cell wall integrity protein scw1</fullName>
    </submittedName>
</protein>
<feature type="domain" description="RRM" evidence="4">
    <location>
        <begin position="381"/>
        <end position="427"/>
    </location>
</feature>
<accession>A0ABR0T350</accession>
<dbReference type="CDD" id="cd00590">
    <property type="entry name" value="RRM_SF"/>
    <property type="match status" value="1"/>
</dbReference>
<evidence type="ECO:0000256" key="3">
    <source>
        <dbReference type="SAM" id="MobiDB-lite"/>
    </source>
</evidence>
<feature type="region of interest" description="Disordered" evidence="3">
    <location>
        <begin position="349"/>
        <end position="375"/>
    </location>
</feature>
<dbReference type="Pfam" id="PF00076">
    <property type="entry name" value="RRM_1"/>
    <property type="match status" value="1"/>
</dbReference>
<evidence type="ECO:0000313" key="6">
    <source>
        <dbReference type="Proteomes" id="UP001338125"/>
    </source>
</evidence>
<keyword evidence="6" id="KW-1185">Reference proteome</keyword>
<sequence length="556" mass="59666">MVYFHSLHQIGSNPAHIPDYWPMKPEQHLPPSTLSGVASVKALHSSRSSPRPLSIADRENMSTPGFLGPVSQAYRPAVSSQSSFPPHMPFNFVDREPQSYSRPSSPTVHVRIRRLPLNTTDESLGLMLLFSQDVVDAELLPTMQSEDRGYRSAIVRFRTMNGALDAKAMLDGRNISRDAQMVVEILSSVSAAGRKLATELVSANLANMSSAPGPRQSGRYSNGFPSLEKISHPTNGMFSHELPNPDASSHYQNLFSPQSPIGNHLTERGARVSGKTLISSDFGDDEETSDLLKDPVAYAENGATSHRRATAPQLPITQMASLSLTTSAHPTSTLPPFLGSLSPASLANSINGYPGSSQQPLQPQSYRFPPVNPADQNPPCNTLYVGNLPMDTSEEELKAMFSKQRGYKRLCFRTKANGPMCFVEFEDCQGGIRLSFSKNPLGVRSGQQAPSQSSQGSISSVSGLSHTVANGYSTANGPPPGLGVPPGLGSGRSNYNVNVAVNMAAGGNSRHQGLAGFSGPSVHQWNGGFYQNGMTAGQSAVLATDSGRFRRHMMGR</sequence>
<gene>
    <name evidence="5" type="ORF">PT974_01231</name>
</gene>
<dbReference type="SUPFAM" id="SSF54928">
    <property type="entry name" value="RNA-binding domain, RBD"/>
    <property type="match status" value="2"/>
</dbReference>
<dbReference type="SMART" id="SM00360">
    <property type="entry name" value="RRM"/>
    <property type="match status" value="2"/>
</dbReference>
<dbReference type="PANTHER" id="PTHR10501">
    <property type="entry name" value="U1 SMALL NUCLEAR RIBONUCLEOPROTEIN A/U2 SMALL NUCLEAR RIBONUCLEOPROTEIN B"/>
    <property type="match status" value="1"/>
</dbReference>
<evidence type="ECO:0000256" key="1">
    <source>
        <dbReference type="ARBA" id="ARBA00022884"/>
    </source>
</evidence>
<feature type="region of interest" description="Disordered" evidence="3">
    <location>
        <begin position="469"/>
        <end position="488"/>
    </location>
</feature>
<keyword evidence="1 2" id="KW-0694">RNA-binding</keyword>
<evidence type="ECO:0000256" key="2">
    <source>
        <dbReference type="PROSITE-ProRule" id="PRU00176"/>
    </source>
</evidence>
<dbReference type="PROSITE" id="PS50102">
    <property type="entry name" value="RRM"/>
    <property type="match status" value="1"/>
</dbReference>
<evidence type="ECO:0000259" key="4">
    <source>
        <dbReference type="PROSITE" id="PS50102"/>
    </source>
</evidence>
<organism evidence="5 6">
    <name type="scientific">Cladobotryum mycophilum</name>
    <dbReference type="NCBI Taxonomy" id="491253"/>
    <lineage>
        <taxon>Eukaryota</taxon>
        <taxon>Fungi</taxon>
        <taxon>Dikarya</taxon>
        <taxon>Ascomycota</taxon>
        <taxon>Pezizomycotina</taxon>
        <taxon>Sordariomycetes</taxon>
        <taxon>Hypocreomycetidae</taxon>
        <taxon>Hypocreales</taxon>
        <taxon>Hypocreaceae</taxon>
        <taxon>Cladobotryum</taxon>
    </lineage>
</organism>
<evidence type="ECO:0000313" key="5">
    <source>
        <dbReference type="EMBL" id="KAK5998847.1"/>
    </source>
</evidence>
<dbReference type="InterPro" id="IPR035979">
    <property type="entry name" value="RBD_domain_sf"/>
</dbReference>
<dbReference type="EMBL" id="JAVFKD010000001">
    <property type="protein sequence ID" value="KAK5998847.1"/>
    <property type="molecule type" value="Genomic_DNA"/>
</dbReference>
<proteinExistence type="predicted"/>
<feature type="compositionally biased region" description="Low complexity" evidence="3">
    <location>
        <begin position="445"/>
        <end position="462"/>
    </location>
</feature>
<name>A0ABR0T350_9HYPO</name>
<dbReference type="Gene3D" id="3.30.70.330">
    <property type="match status" value="1"/>
</dbReference>